<dbReference type="Proteomes" id="UP000784294">
    <property type="component" value="Unassembled WGS sequence"/>
</dbReference>
<dbReference type="AlphaFoldDB" id="A0A448WZG9"/>
<feature type="region of interest" description="Disordered" evidence="1">
    <location>
        <begin position="30"/>
        <end position="63"/>
    </location>
</feature>
<proteinExistence type="predicted"/>
<comment type="caution">
    <text evidence="2">The sequence shown here is derived from an EMBL/GenBank/DDBJ whole genome shotgun (WGS) entry which is preliminary data.</text>
</comment>
<dbReference type="EMBL" id="CAAALY010065604">
    <property type="protein sequence ID" value="VEL24061.1"/>
    <property type="molecule type" value="Genomic_DNA"/>
</dbReference>
<gene>
    <name evidence="2" type="ORF">PXEA_LOCUS17501</name>
</gene>
<evidence type="ECO:0000313" key="3">
    <source>
        <dbReference type="Proteomes" id="UP000784294"/>
    </source>
</evidence>
<evidence type="ECO:0000256" key="1">
    <source>
        <dbReference type="SAM" id="MobiDB-lite"/>
    </source>
</evidence>
<organism evidence="2 3">
    <name type="scientific">Protopolystoma xenopodis</name>
    <dbReference type="NCBI Taxonomy" id="117903"/>
    <lineage>
        <taxon>Eukaryota</taxon>
        <taxon>Metazoa</taxon>
        <taxon>Spiralia</taxon>
        <taxon>Lophotrochozoa</taxon>
        <taxon>Platyhelminthes</taxon>
        <taxon>Monogenea</taxon>
        <taxon>Polyopisthocotylea</taxon>
        <taxon>Polystomatidea</taxon>
        <taxon>Polystomatidae</taxon>
        <taxon>Protopolystoma</taxon>
    </lineage>
</organism>
<feature type="compositionally biased region" description="Acidic residues" evidence="1">
    <location>
        <begin position="180"/>
        <end position="208"/>
    </location>
</feature>
<sequence>MSERSPEELFSRCRELLRVGLEDGLDSDLFVSSSENSEAEESLGNGHIQNTRKGKEEEASQETFTLAGGLRSLLSRLSTGDSIDLDETRNNQNHPIFSSWRKPESKTNEHQLPFIGRKPDDEGEKEAGDEDDEVEEENDDETEAEDEDEEAAEEEENEGIDEEEVDIDCEVNVTAGAVGDESDGDLGDEDVGAAVGDEEEEEEVDNADDPNMHLGSAGIGGDYDYISDMTAYATTDKETLVKPKPEQDKIEGPIANTYSETFTFSRDRCLRSLPNTDQDLCLDSEEFEEYDGGDADEI</sequence>
<evidence type="ECO:0000313" key="2">
    <source>
        <dbReference type="EMBL" id="VEL24061.1"/>
    </source>
</evidence>
<feature type="compositionally biased region" description="Acidic residues" evidence="1">
    <location>
        <begin position="121"/>
        <end position="169"/>
    </location>
</feature>
<protein>
    <submittedName>
        <fullName evidence="2">Uncharacterized protein</fullName>
    </submittedName>
</protein>
<name>A0A448WZG9_9PLAT</name>
<accession>A0A448WZG9</accession>
<feature type="region of interest" description="Disordered" evidence="1">
    <location>
        <begin position="81"/>
        <end position="218"/>
    </location>
</feature>
<keyword evidence="3" id="KW-1185">Reference proteome</keyword>
<reference evidence="2" key="1">
    <citation type="submission" date="2018-11" db="EMBL/GenBank/DDBJ databases">
        <authorList>
            <consortium name="Pathogen Informatics"/>
        </authorList>
    </citation>
    <scope>NUCLEOTIDE SEQUENCE</scope>
</reference>